<keyword evidence="2" id="KW-1185">Reference proteome</keyword>
<evidence type="ECO:0000313" key="1">
    <source>
        <dbReference type="EMBL" id="SMP74063.1"/>
    </source>
</evidence>
<dbReference type="EMBL" id="FXUL01000020">
    <property type="protein sequence ID" value="SMP74063.1"/>
    <property type="molecule type" value="Genomic_DNA"/>
</dbReference>
<comment type="caution">
    <text evidence="1">The sequence shown here is derived from an EMBL/GenBank/DDBJ whole genome shotgun (WGS) entry which is preliminary data.</text>
</comment>
<protein>
    <submittedName>
        <fullName evidence="1">Uncharacterized protein</fullName>
    </submittedName>
</protein>
<gene>
    <name evidence="1" type="ORF">SAMN06295970_12039</name>
</gene>
<organism evidence="1 2">
    <name type="scientific">Noviherbaspirillum suwonense</name>
    <dbReference type="NCBI Taxonomy" id="1224511"/>
    <lineage>
        <taxon>Bacteria</taxon>
        <taxon>Pseudomonadati</taxon>
        <taxon>Pseudomonadota</taxon>
        <taxon>Betaproteobacteria</taxon>
        <taxon>Burkholderiales</taxon>
        <taxon>Oxalobacteraceae</taxon>
        <taxon>Noviherbaspirillum</taxon>
    </lineage>
</organism>
<proteinExistence type="predicted"/>
<evidence type="ECO:0000313" key="2">
    <source>
        <dbReference type="Proteomes" id="UP001158049"/>
    </source>
</evidence>
<accession>A0ABY1QMQ5</accession>
<sequence>MDGLDAGGQMPEQHIDEVEERLCMLADQIVALVSEEAGAGIQAELLFSTFRALHSLKRLRAGIQDAMQLRDGAC</sequence>
<reference evidence="1 2" key="1">
    <citation type="submission" date="2017-05" db="EMBL/GenBank/DDBJ databases">
        <authorList>
            <person name="Varghese N."/>
            <person name="Submissions S."/>
        </authorList>
    </citation>
    <scope>NUCLEOTIDE SEQUENCE [LARGE SCALE GENOMIC DNA]</scope>
    <source>
        <strain evidence="1 2">DSM 26001</strain>
    </source>
</reference>
<name>A0ABY1QMQ5_9BURK</name>
<dbReference type="RefSeq" id="WP_283444355.1">
    <property type="nucleotide sequence ID" value="NZ_FXUL01000020.1"/>
</dbReference>
<dbReference type="Proteomes" id="UP001158049">
    <property type="component" value="Unassembled WGS sequence"/>
</dbReference>